<dbReference type="EMBL" id="DXGD01000114">
    <property type="protein sequence ID" value="HIW99110.1"/>
    <property type="molecule type" value="Genomic_DNA"/>
</dbReference>
<dbReference type="AlphaFoldDB" id="A0A9D1S1F4"/>
<name>A0A9D1S1F4_9MICC</name>
<organism evidence="5 6">
    <name type="scientific">Candidatus Nesterenkonia stercoripullorum</name>
    <dbReference type="NCBI Taxonomy" id="2838701"/>
    <lineage>
        <taxon>Bacteria</taxon>
        <taxon>Bacillati</taxon>
        <taxon>Actinomycetota</taxon>
        <taxon>Actinomycetes</taxon>
        <taxon>Micrococcales</taxon>
        <taxon>Micrococcaceae</taxon>
        <taxon>Nesterenkonia</taxon>
    </lineage>
</organism>
<sequence length="392" mass="40519">MDDTLRGLDADYGSDLVQAALGVLVPGFTGTRLPEWAAAALEHGLGGLFLFGHNVASPADVRRLSQELHRIAPAALLASDEEGGTVTRLQQADGSDWPGHRALGQIDDVVLTRGVAAEMGAWLRDCGIDMVAAPVLDVDDTVDNPVIGVRSFGGDPALVIRHGQAFAAGLHDAGLIACAKHFPGHGATHTDSHLGVPTVDDDLETLWRRDLAPFAAVARAGIPAIMSAHVIHRALAAEPATLSAETIGLLRKELGFDGVVCSDALDMHAISHGVGRRRGAVLALSAGVDLLCLGNPQFPEPYDAQADTAQMVTALCEAVRKGQISGTRLAEAARRVRSLGTGRIQRAAAAPVGGTGPAEHGLSAARAALQITGKLPELSGGVSVRGSFGRGN</sequence>
<protein>
    <submittedName>
        <fullName evidence="5">Glycoside hydrolase family 3 protein</fullName>
    </submittedName>
</protein>
<dbReference type="GO" id="GO:0004553">
    <property type="term" value="F:hydrolase activity, hydrolyzing O-glycosyl compounds"/>
    <property type="evidence" value="ECO:0007669"/>
    <property type="project" value="InterPro"/>
</dbReference>
<evidence type="ECO:0000256" key="1">
    <source>
        <dbReference type="ARBA" id="ARBA00005336"/>
    </source>
</evidence>
<dbReference type="InterPro" id="IPR001764">
    <property type="entry name" value="Glyco_hydro_3_N"/>
</dbReference>
<dbReference type="PANTHER" id="PTHR30480">
    <property type="entry name" value="BETA-HEXOSAMINIDASE-RELATED"/>
    <property type="match status" value="1"/>
</dbReference>
<dbReference type="InterPro" id="IPR017853">
    <property type="entry name" value="GH"/>
</dbReference>
<gene>
    <name evidence="5" type="ORF">H9871_03105</name>
</gene>
<reference evidence="5" key="1">
    <citation type="journal article" date="2021" name="PeerJ">
        <title>Extensive microbial diversity within the chicken gut microbiome revealed by metagenomics and culture.</title>
        <authorList>
            <person name="Gilroy R."/>
            <person name="Ravi A."/>
            <person name="Getino M."/>
            <person name="Pursley I."/>
            <person name="Horton D.L."/>
            <person name="Alikhan N.F."/>
            <person name="Baker D."/>
            <person name="Gharbi K."/>
            <person name="Hall N."/>
            <person name="Watson M."/>
            <person name="Adriaenssens E.M."/>
            <person name="Foster-Nyarko E."/>
            <person name="Jarju S."/>
            <person name="Secka A."/>
            <person name="Antonio M."/>
            <person name="Oren A."/>
            <person name="Chaudhuri R.R."/>
            <person name="La Ragione R."/>
            <person name="Hildebrand F."/>
            <person name="Pallen M.J."/>
        </authorList>
    </citation>
    <scope>NUCLEOTIDE SEQUENCE</scope>
    <source>
        <strain evidence="5">ChiHejej3B27-3195</strain>
    </source>
</reference>
<dbReference type="PANTHER" id="PTHR30480:SF16">
    <property type="entry name" value="GLYCOSIDE HYDROLASE FAMILY 3 DOMAIN PROTEIN"/>
    <property type="match status" value="1"/>
</dbReference>
<proteinExistence type="inferred from homology"/>
<comment type="caution">
    <text evidence="5">The sequence shown here is derived from an EMBL/GenBank/DDBJ whole genome shotgun (WGS) entry which is preliminary data.</text>
</comment>
<dbReference type="Pfam" id="PF00933">
    <property type="entry name" value="Glyco_hydro_3"/>
    <property type="match status" value="1"/>
</dbReference>
<keyword evidence="3" id="KW-0326">Glycosidase</keyword>
<evidence type="ECO:0000259" key="4">
    <source>
        <dbReference type="Pfam" id="PF00933"/>
    </source>
</evidence>
<evidence type="ECO:0000313" key="5">
    <source>
        <dbReference type="EMBL" id="HIW99110.1"/>
    </source>
</evidence>
<dbReference type="InterPro" id="IPR050226">
    <property type="entry name" value="NagZ_Beta-hexosaminidase"/>
</dbReference>
<dbReference type="Proteomes" id="UP000824151">
    <property type="component" value="Unassembled WGS sequence"/>
</dbReference>
<dbReference type="Gene3D" id="3.20.20.300">
    <property type="entry name" value="Glycoside hydrolase, family 3, N-terminal domain"/>
    <property type="match status" value="1"/>
</dbReference>
<feature type="domain" description="Glycoside hydrolase family 3 N-terminal" evidence="4">
    <location>
        <begin position="41"/>
        <end position="338"/>
    </location>
</feature>
<evidence type="ECO:0000256" key="2">
    <source>
        <dbReference type="ARBA" id="ARBA00022801"/>
    </source>
</evidence>
<keyword evidence="2 5" id="KW-0378">Hydrolase</keyword>
<reference evidence="5" key="2">
    <citation type="submission" date="2021-04" db="EMBL/GenBank/DDBJ databases">
        <authorList>
            <person name="Gilroy R."/>
        </authorList>
    </citation>
    <scope>NUCLEOTIDE SEQUENCE</scope>
    <source>
        <strain evidence="5">ChiHejej3B27-3195</strain>
    </source>
</reference>
<feature type="non-terminal residue" evidence="5">
    <location>
        <position position="392"/>
    </location>
</feature>
<evidence type="ECO:0000313" key="6">
    <source>
        <dbReference type="Proteomes" id="UP000824151"/>
    </source>
</evidence>
<dbReference type="SUPFAM" id="SSF51445">
    <property type="entry name" value="(Trans)glycosidases"/>
    <property type="match status" value="1"/>
</dbReference>
<dbReference type="GO" id="GO:0009254">
    <property type="term" value="P:peptidoglycan turnover"/>
    <property type="evidence" value="ECO:0007669"/>
    <property type="project" value="TreeGrafter"/>
</dbReference>
<comment type="similarity">
    <text evidence="1">Belongs to the glycosyl hydrolase 3 family.</text>
</comment>
<evidence type="ECO:0000256" key="3">
    <source>
        <dbReference type="ARBA" id="ARBA00023295"/>
    </source>
</evidence>
<dbReference type="InterPro" id="IPR036962">
    <property type="entry name" value="Glyco_hydro_3_N_sf"/>
</dbReference>
<accession>A0A9D1S1F4</accession>
<dbReference type="GO" id="GO:0005975">
    <property type="term" value="P:carbohydrate metabolic process"/>
    <property type="evidence" value="ECO:0007669"/>
    <property type="project" value="InterPro"/>
</dbReference>